<dbReference type="HAMAP" id="MF_00109">
    <property type="entry name" value="Shikimate_kinase"/>
    <property type="match status" value="1"/>
</dbReference>
<evidence type="ECO:0000256" key="1">
    <source>
        <dbReference type="ARBA" id="ARBA00022605"/>
    </source>
</evidence>
<evidence type="ECO:0000256" key="4">
    <source>
        <dbReference type="ARBA" id="ARBA00022777"/>
    </source>
</evidence>
<keyword evidence="5 7" id="KW-0067">ATP-binding</keyword>
<protein>
    <recommendedName>
        <fullName evidence="7">Shikimate kinase</fullName>
        <shortName evidence="7">SK</shortName>
        <ecNumber evidence="7">2.7.1.71</ecNumber>
    </recommendedName>
</protein>
<comment type="caution">
    <text evidence="7">Lacks conserved residue(s) required for the propagation of feature annotation.</text>
</comment>
<comment type="subcellular location">
    <subcellularLocation>
        <location evidence="7">Cytoplasm</location>
    </subcellularLocation>
</comment>
<feature type="binding site" evidence="7">
    <location>
        <position position="31"/>
    </location>
    <ligand>
        <name>Mg(2+)</name>
        <dbReference type="ChEBI" id="CHEBI:18420"/>
    </ligand>
</feature>
<proteinExistence type="inferred from homology"/>
<dbReference type="Pfam" id="PF01202">
    <property type="entry name" value="SKI"/>
    <property type="match status" value="1"/>
</dbReference>
<organism evidence="8 9">
    <name type="scientific">Danxiaibacter flavus</name>
    <dbReference type="NCBI Taxonomy" id="3049108"/>
    <lineage>
        <taxon>Bacteria</taxon>
        <taxon>Pseudomonadati</taxon>
        <taxon>Bacteroidota</taxon>
        <taxon>Chitinophagia</taxon>
        <taxon>Chitinophagales</taxon>
        <taxon>Chitinophagaceae</taxon>
        <taxon>Danxiaibacter</taxon>
    </lineage>
</organism>
<dbReference type="Proteomes" id="UP001560573">
    <property type="component" value="Unassembled WGS sequence"/>
</dbReference>
<name>A0ABV3ZA08_9BACT</name>
<comment type="cofactor">
    <cofactor evidence="7">
        <name>Mg(2+)</name>
        <dbReference type="ChEBI" id="CHEBI:18420"/>
    </cofactor>
    <text evidence="7">Binds 1 Mg(2+) ion per subunit.</text>
</comment>
<comment type="catalytic activity">
    <reaction evidence="7">
        <text>shikimate + ATP = 3-phosphoshikimate + ADP + H(+)</text>
        <dbReference type="Rhea" id="RHEA:13121"/>
        <dbReference type="ChEBI" id="CHEBI:15378"/>
        <dbReference type="ChEBI" id="CHEBI:30616"/>
        <dbReference type="ChEBI" id="CHEBI:36208"/>
        <dbReference type="ChEBI" id="CHEBI:145989"/>
        <dbReference type="ChEBI" id="CHEBI:456216"/>
        <dbReference type="EC" id="2.7.1.71"/>
    </reaction>
</comment>
<dbReference type="InterPro" id="IPR027417">
    <property type="entry name" value="P-loop_NTPase"/>
</dbReference>
<dbReference type="InterPro" id="IPR000623">
    <property type="entry name" value="Shikimate_kinase/TSH1"/>
</dbReference>
<keyword evidence="7" id="KW-0479">Metal-binding</keyword>
<keyword evidence="3 7" id="KW-0547">Nucleotide-binding</keyword>
<keyword evidence="2 7" id="KW-0808">Transferase</keyword>
<feature type="binding site" evidence="7">
    <location>
        <position position="73"/>
    </location>
    <ligand>
        <name>substrate</name>
    </ligand>
</feature>
<evidence type="ECO:0000256" key="7">
    <source>
        <dbReference type="HAMAP-Rule" id="MF_00109"/>
    </source>
</evidence>
<feature type="binding site" evidence="7">
    <location>
        <position position="134"/>
    </location>
    <ligand>
        <name>ATP</name>
        <dbReference type="ChEBI" id="CHEBI:30616"/>
    </ligand>
</feature>
<dbReference type="PRINTS" id="PR01100">
    <property type="entry name" value="SHIKIMTKNASE"/>
</dbReference>
<keyword evidence="1 7" id="KW-0028">Amino-acid biosynthesis</keyword>
<evidence type="ECO:0000313" key="9">
    <source>
        <dbReference type="Proteomes" id="UP001560573"/>
    </source>
</evidence>
<dbReference type="EMBL" id="JAULBC010000001">
    <property type="protein sequence ID" value="MEX6686694.1"/>
    <property type="molecule type" value="Genomic_DNA"/>
</dbReference>
<feature type="binding site" evidence="7">
    <location>
        <begin position="27"/>
        <end position="32"/>
    </location>
    <ligand>
        <name>ATP</name>
        <dbReference type="ChEBI" id="CHEBI:30616"/>
    </ligand>
</feature>
<feature type="binding site" evidence="7">
    <location>
        <position position="49"/>
    </location>
    <ligand>
        <name>substrate</name>
    </ligand>
</feature>
<comment type="caution">
    <text evidence="8">The sequence shown here is derived from an EMBL/GenBank/DDBJ whole genome shotgun (WGS) entry which is preliminary data.</text>
</comment>
<evidence type="ECO:0000256" key="5">
    <source>
        <dbReference type="ARBA" id="ARBA00022840"/>
    </source>
</evidence>
<comment type="subunit">
    <text evidence="7">Monomer.</text>
</comment>
<keyword evidence="7" id="KW-0963">Cytoplasm</keyword>
<evidence type="ECO:0000313" key="8">
    <source>
        <dbReference type="EMBL" id="MEX6686694.1"/>
    </source>
</evidence>
<feature type="binding site" evidence="7">
    <location>
        <position position="156"/>
    </location>
    <ligand>
        <name>substrate</name>
    </ligand>
</feature>
<keyword evidence="6 7" id="KW-0057">Aromatic amino acid biosynthesis</keyword>
<sequence length="185" mass="20868">MQKKTATNNATETAVNGYKVFLIGMMGSGKSYWSSKLAKKLKCGSYDLDHLIENLEEKSIAEIFAEDGEEYFRKAEAKLLRWFGEKKSFVLATGGGTPCLNNNMEWMNKNGITIWIDETPETLAERLKPGKAHRPLISDLSDNELVDFLSSKLVERTPAYSQAKYRLSGDKLSEKNIIEIIKQHA</sequence>
<accession>A0ABV3ZA08</accession>
<comment type="function">
    <text evidence="7">Catalyzes the specific phosphorylation of the 3-hydroxyl group of shikimic acid using ATP as a cosubstrate.</text>
</comment>
<dbReference type="GO" id="GO:0016301">
    <property type="term" value="F:kinase activity"/>
    <property type="evidence" value="ECO:0007669"/>
    <property type="project" value="UniProtKB-KW"/>
</dbReference>
<keyword evidence="9" id="KW-1185">Reference proteome</keyword>
<reference evidence="8 9" key="1">
    <citation type="submission" date="2023-07" db="EMBL/GenBank/DDBJ databases">
        <authorList>
            <person name="Lian W.-H."/>
        </authorList>
    </citation>
    <scope>NUCLEOTIDE SEQUENCE [LARGE SCALE GENOMIC DNA]</scope>
    <source>
        <strain evidence="8 9">SYSU DXS3180</strain>
    </source>
</reference>
<feature type="binding site" evidence="7">
    <location>
        <position position="95"/>
    </location>
    <ligand>
        <name>substrate</name>
    </ligand>
</feature>
<evidence type="ECO:0000256" key="3">
    <source>
        <dbReference type="ARBA" id="ARBA00022741"/>
    </source>
</evidence>
<dbReference type="SUPFAM" id="SSF52540">
    <property type="entry name" value="P-loop containing nucleoside triphosphate hydrolases"/>
    <property type="match status" value="1"/>
</dbReference>
<dbReference type="RefSeq" id="WP_369328090.1">
    <property type="nucleotide sequence ID" value="NZ_JAULBC010000001.1"/>
</dbReference>
<gene>
    <name evidence="7" type="primary">aroK</name>
    <name evidence="8" type="ORF">QTN47_04270</name>
</gene>
<dbReference type="CDD" id="cd00464">
    <property type="entry name" value="SK"/>
    <property type="match status" value="1"/>
</dbReference>
<dbReference type="InterPro" id="IPR031322">
    <property type="entry name" value="Shikimate/glucono_kinase"/>
</dbReference>
<comment type="pathway">
    <text evidence="7">Metabolic intermediate biosynthesis; chorismate biosynthesis; chorismate from D-erythrose 4-phosphate and phosphoenolpyruvate: step 5/7.</text>
</comment>
<dbReference type="EC" id="2.7.1.71" evidence="7"/>
<dbReference type="Gene3D" id="3.40.50.300">
    <property type="entry name" value="P-loop containing nucleotide triphosphate hydrolases"/>
    <property type="match status" value="1"/>
</dbReference>
<keyword evidence="7" id="KW-0460">Magnesium</keyword>
<dbReference type="PANTHER" id="PTHR21087:SF16">
    <property type="entry name" value="SHIKIMATE KINASE 1, CHLOROPLASTIC"/>
    <property type="match status" value="1"/>
</dbReference>
<keyword evidence="4 7" id="KW-0418">Kinase</keyword>
<dbReference type="PANTHER" id="PTHR21087">
    <property type="entry name" value="SHIKIMATE KINASE"/>
    <property type="match status" value="1"/>
</dbReference>
<evidence type="ECO:0000256" key="6">
    <source>
        <dbReference type="ARBA" id="ARBA00023141"/>
    </source>
</evidence>
<comment type="similarity">
    <text evidence="7">Belongs to the shikimate kinase family.</text>
</comment>
<evidence type="ECO:0000256" key="2">
    <source>
        <dbReference type="ARBA" id="ARBA00022679"/>
    </source>
</evidence>